<evidence type="ECO:0000256" key="1">
    <source>
        <dbReference type="SAM" id="MobiDB-lite"/>
    </source>
</evidence>
<dbReference type="AlphaFoldDB" id="A0A1I4RCL5"/>
<dbReference type="RefSeq" id="WP_093146008.1">
    <property type="nucleotide sequence ID" value="NZ_FOUP01000001.1"/>
</dbReference>
<proteinExistence type="predicted"/>
<dbReference type="Proteomes" id="UP000199398">
    <property type="component" value="Unassembled WGS sequence"/>
</dbReference>
<dbReference type="EMBL" id="FOUP01000001">
    <property type="protein sequence ID" value="SFM50022.1"/>
    <property type="molecule type" value="Genomic_DNA"/>
</dbReference>
<dbReference type="SUPFAM" id="SSF51569">
    <property type="entry name" value="Aldolase"/>
    <property type="match status" value="1"/>
</dbReference>
<name>A0A1I4RCL5_9PSEU</name>
<dbReference type="Proteomes" id="UP000270697">
    <property type="component" value="Unassembled WGS sequence"/>
</dbReference>
<sequence>MSSPEPTPVAPNRINPRDDHRCESRSGGTGIDLPTSGGGWRRITLREPRAWKPHPQPYTSRVVFAAAHVVADPLGDNTPGAPAAVDWESTLAFRRSLFGYGMGVAEAMDTAQRNMGLDWAAVQQLVRRSAEQARACGARIASGAGTDHRTDVSTLDDVVAAYEQQVAFVESTGSQVVVMASRQLAALARGPEDYRRVYDAVLRQVAEPVVLHWLGEVFDPHLAGYWGSADLDTATAVFLELVREHARVVDGVKVSLLSAEHERHLRAELPAGVRLYTGDDFHYPQLIRGDGTHHSDALLGAFAAIAPAASAALSALDDGDLTTYDAEMEATAALSRHIFSTPTAHYKTGIAFLSWLSGHQPGFTMLHGMQSARGVVHLARIFELADQLRLLPDPDLAAHRMRLWLQAAGASR</sequence>
<dbReference type="Pfam" id="PF06187">
    <property type="entry name" value="DUF993"/>
    <property type="match status" value="1"/>
</dbReference>
<dbReference type="InterPro" id="IPR009334">
    <property type="entry name" value="DUF993"/>
</dbReference>
<dbReference type="EMBL" id="RBXX01000002">
    <property type="protein sequence ID" value="RKT88063.1"/>
    <property type="molecule type" value="Genomic_DNA"/>
</dbReference>
<reference evidence="2 5" key="2">
    <citation type="submission" date="2018-10" db="EMBL/GenBank/DDBJ databases">
        <title>Sequencing the genomes of 1000 actinobacteria strains.</title>
        <authorList>
            <person name="Klenk H.-P."/>
        </authorList>
    </citation>
    <scope>NUCLEOTIDE SEQUENCE [LARGE SCALE GENOMIC DNA]</scope>
    <source>
        <strain evidence="2 5">DSM 45119</strain>
    </source>
</reference>
<evidence type="ECO:0000313" key="4">
    <source>
        <dbReference type="Proteomes" id="UP000199398"/>
    </source>
</evidence>
<organism evidence="3 4">
    <name type="scientific">Saccharopolyspora antimicrobica</name>
    <dbReference type="NCBI Taxonomy" id="455193"/>
    <lineage>
        <taxon>Bacteria</taxon>
        <taxon>Bacillati</taxon>
        <taxon>Actinomycetota</taxon>
        <taxon>Actinomycetes</taxon>
        <taxon>Pseudonocardiales</taxon>
        <taxon>Pseudonocardiaceae</taxon>
        <taxon>Saccharopolyspora</taxon>
    </lineage>
</organism>
<dbReference type="OrthoDB" id="9805272at2"/>
<feature type="compositionally biased region" description="Basic and acidic residues" evidence="1">
    <location>
        <begin position="15"/>
        <end position="24"/>
    </location>
</feature>
<feature type="region of interest" description="Disordered" evidence="1">
    <location>
        <begin position="1"/>
        <end position="39"/>
    </location>
</feature>
<keyword evidence="5" id="KW-1185">Reference proteome</keyword>
<gene>
    <name evidence="2" type="ORF">ATL45_6489</name>
    <name evidence="3" type="ORF">SAMN05421805_101503</name>
</gene>
<dbReference type="InterPro" id="IPR013785">
    <property type="entry name" value="Aldolase_TIM"/>
</dbReference>
<accession>A0A1I4RCL5</accession>
<evidence type="ECO:0000313" key="5">
    <source>
        <dbReference type="Proteomes" id="UP000270697"/>
    </source>
</evidence>
<reference evidence="3 4" key="1">
    <citation type="submission" date="2016-10" db="EMBL/GenBank/DDBJ databases">
        <authorList>
            <person name="de Groot N.N."/>
        </authorList>
    </citation>
    <scope>NUCLEOTIDE SEQUENCE [LARGE SCALE GENOMIC DNA]</scope>
    <source>
        <strain evidence="3 4">CPCC 201259</strain>
    </source>
</reference>
<evidence type="ECO:0000313" key="3">
    <source>
        <dbReference type="EMBL" id="SFM50022.1"/>
    </source>
</evidence>
<dbReference type="Gene3D" id="3.20.20.70">
    <property type="entry name" value="Aldolase class I"/>
    <property type="match status" value="1"/>
</dbReference>
<evidence type="ECO:0000313" key="2">
    <source>
        <dbReference type="EMBL" id="RKT88063.1"/>
    </source>
</evidence>
<dbReference type="STRING" id="455193.SAMN05421805_101503"/>
<protein>
    <submittedName>
        <fullName evidence="2">Uncharacterized protein DUF993</fullName>
    </submittedName>
</protein>